<accession>A0A843WVD1</accession>
<name>A0A843WVD1_COLES</name>
<dbReference type="SMART" id="SM00353">
    <property type="entry name" value="HLH"/>
    <property type="match status" value="1"/>
</dbReference>
<organism evidence="6 7">
    <name type="scientific">Colocasia esculenta</name>
    <name type="common">Wild taro</name>
    <name type="synonym">Arum esculentum</name>
    <dbReference type="NCBI Taxonomy" id="4460"/>
    <lineage>
        <taxon>Eukaryota</taxon>
        <taxon>Viridiplantae</taxon>
        <taxon>Streptophyta</taxon>
        <taxon>Embryophyta</taxon>
        <taxon>Tracheophyta</taxon>
        <taxon>Spermatophyta</taxon>
        <taxon>Magnoliopsida</taxon>
        <taxon>Liliopsida</taxon>
        <taxon>Araceae</taxon>
        <taxon>Aroideae</taxon>
        <taxon>Colocasieae</taxon>
        <taxon>Colocasia</taxon>
    </lineage>
</organism>
<keyword evidence="2" id="KW-0805">Transcription regulation</keyword>
<dbReference type="AlphaFoldDB" id="A0A843WVD1"/>
<dbReference type="InterPro" id="IPR045847">
    <property type="entry name" value="AIG1-like"/>
</dbReference>
<dbReference type="GO" id="GO:0003700">
    <property type="term" value="F:DNA-binding transcription factor activity"/>
    <property type="evidence" value="ECO:0007669"/>
    <property type="project" value="InterPro"/>
</dbReference>
<dbReference type="OrthoDB" id="71302at2759"/>
<evidence type="ECO:0000256" key="1">
    <source>
        <dbReference type="ARBA" id="ARBA00005510"/>
    </source>
</evidence>
<feature type="domain" description="BHLH" evidence="5">
    <location>
        <begin position="79"/>
        <end position="128"/>
    </location>
</feature>
<dbReference type="InterPro" id="IPR045865">
    <property type="entry name" value="ACT-like_dom_sf"/>
</dbReference>
<dbReference type="SUPFAM" id="SSF55021">
    <property type="entry name" value="ACT-like"/>
    <property type="match status" value="1"/>
</dbReference>
<proteinExistence type="inferred from homology"/>
<dbReference type="Gene3D" id="4.10.280.10">
    <property type="entry name" value="Helix-loop-helix DNA-binding domain"/>
    <property type="match status" value="1"/>
</dbReference>
<evidence type="ECO:0000256" key="4">
    <source>
        <dbReference type="ARBA" id="ARBA00023163"/>
    </source>
</evidence>
<dbReference type="SMR" id="A0A843WVD1"/>
<dbReference type="PROSITE" id="PS50888">
    <property type="entry name" value="BHLH"/>
    <property type="match status" value="1"/>
</dbReference>
<gene>
    <name evidence="6" type="ORF">Taro_043305</name>
</gene>
<dbReference type="Pfam" id="PF00010">
    <property type="entry name" value="HLH"/>
    <property type="match status" value="1"/>
</dbReference>
<sequence length="269" mass="28994">MRPPMEPQIAQLGGSEMYGGVSEDRRLHFGLYGSFAAPCEYGTAATMARGIPGFVSSFYGPLELAGMAEEEEPMDRVMAASRNHREAERRRRERIKYHLDRLRDILSCDAKTDKASLLAKAVDHVRGLKQRAAEIGEMTENFPTEMDEVSVHPGDLPASAGQGPVIRASLCCEDRSGLLPELAETLRSLRLRILRAEIATLGSRVRNVLVVAGDDGGGEGEEESGSCSGGVGQVAFLKDALSALVDRAVPGGAARQKRRRVSERSAATA</sequence>
<keyword evidence="7" id="KW-1185">Reference proteome</keyword>
<evidence type="ECO:0000259" key="5">
    <source>
        <dbReference type="PROSITE" id="PS50888"/>
    </source>
</evidence>
<dbReference type="GO" id="GO:0003677">
    <property type="term" value="F:DNA binding"/>
    <property type="evidence" value="ECO:0007669"/>
    <property type="project" value="UniProtKB-KW"/>
</dbReference>
<dbReference type="SUPFAM" id="SSF47459">
    <property type="entry name" value="HLH, helix-loop-helix DNA-binding domain"/>
    <property type="match status" value="1"/>
</dbReference>
<evidence type="ECO:0000256" key="3">
    <source>
        <dbReference type="ARBA" id="ARBA00023125"/>
    </source>
</evidence>
<dbReference type="PANTHER" id="PTHR45844:SF19">
    <property type="entry name" value="TRANSCRIPTION FACTOR BHLH106-RELATED"/>
    <property type="match status" value="1"/>
</dbReference>
<evidence type="ECO:0000313" key="6">
    <source>
        <dbReference type="EMBL" id="MQM10408.1"/>
    </source>
</evidence>
<protein>
    <recommendedName>
        <fullName evidence="5">BHLH domain-containing protein</fullName>
    </recommendedName>
</protein>
<dbReference type="EMBL" id="NMUH01004664">
    <property type="protein sequence ID" value="MQM10408.1"/>
    <property type="molecule type" value="Genomic_DNA"/>
</dbReference>
<evidence type="ECO:0000313" key="7">
    <source>
        <dbReference type="Proteomes" id="UP000652761"/>
    </source>
</evidence>
<comment type="caution">
    <text evidence="6">The sequence shown here is derived from an EMBL/GenBank/DDBJ whole genome shotgun (WGS) entry which is preliminary data.</text>
</comment>
<dbReference type="Proteomes" id="UP000652761">
    <property type="component" value="Unassembled WGS sequence"/>
</dbReference>
<dbReference type="GO" id="GO:0046983">
    <property type="term" value="F:protein dimerization activity"/>
    <property type="evidence" value="ECO:0007669"/>
    <property type="project" value="InterPro"/>
</dbReference>
<evidence type="ECO:0000256" key="2">
    <source>
        <dbReference type="ARBA" id="ARBA00023015"/>
    </source>
</evidence>
<reference evidence="6" key="1">
    <citation type="submission" date="2017-07" db="EMBL/GenBank/DDBJ databases">
        <title>Taro Niue Genome Assembly and Annotation.</title>
        <authorList>
            <person name="Atibalentja N."/>
            <person name="Keating K."/>
            <person name="Fields C.J."/>
        </authorList>
    </citation>
    <scope>NUCLEOTIDE SEQUENCE</scope>
    <source>
        <strain evidence="6">Niue_2</strain>
        <tissue evidence="6">Leaf</tissue>
    </source>
</reference>
<dbReference type="PANTHER" id="PTHR45844">
    <property type="entry name" value="TRANSCRIPTION FACTOR BHLH30"/>
    <property type="match status" value="1"/>
</dbReference>
<comment type="similarity">
    <text evidence="1">Belongs to the bHLH protein family.</text>
</comment>
<dbReference type="InterPro" id="IPR036638">
    <property type="entry name" value="HLH_DNA-bd_sf"/>
</dbReference>
<dbReference type="InterPro" id="IPR011598">
    <property type="entry name" value="bHLH_dom"/>
</dbReference>
<keyword evidence="3" id="KW-0238">DNA-binding</keyword>
<keyword evidence="4" id="KW-0804">Transcription</keyword>